<evidence type="ECO:0000313" key="4">
    <source>
        <dbReference type="Proteomes" id="UP000029120"/>
    </source>
</evidence>
<evidence type="ECO:0000313" key="3">
    <source>
        <dbReference type="EMBL" id="KFK30148.1"/>
    </source>
</evidence>
<organism evidence="3 4">
    <name type="scientific">Arabis alpina</name>
    <name type="common">Alpine rock-cress</name>
    <dbReference type="NCBI Taxonomy" id="50452"/>
    <lineage>
        <taxon>Eukaryota</taxon>
        <taxon>Viridiplantae</taxon>
        <taxon>Streptophyta</taxon>
        <taxon>Embryophyta</taxon>
        <taxon>Tracheophyta</taxon>
        <taxon>Spermatophyta</taxon>
        <taxon>Magnoliopsida</taxon>
        <taxon>eudicotyledons</taxon>
        <taxon>Gunneridae</taxon>
        <taxon>Pentapetalae</taxon>
        <taxon>rosids</taxon>
        <taxon>malvids</taxon>
        <taxon>Brassicales</taxon>
        <taxon>Brassicaceae</taxon>
        <taxon>Arabideae</taxon>
        <taxon>Arabis</taxon>
    </lineage>
</organism>
<dbReference type="Gramene" id="KFK30148">
    <property type="protein sequence ID" value="KFK30148"/>
    <property type="gene ID" value="AALP_AA7G223000"/>
</dbReference>
<feature type="compositionally biased region" description="Polar residues" evidence="1">
    <location>
        <begin position="31"/>
        <end position="43"/>
    </location>
</feature>
<reference evidence="4" key="1">
    <citation type="journal article" date="2015" name="Nat. Plants">
        <title>Genome expansion of Arabis alpina linked with retrotransposition and reduced symmetric DNA methylation.</title>
        <authorList>
            <person name="Willing E.M."/>
            <person name="Rawat V."/>
            <person name="Mandakova T."/>
            <person name="Maumus F."/>
            <person name="James G.V."/>
            <person name="Nordstroem K.J."/>
            <person name="Becker C."/>
            <person name="Warthmann N."/>
            <person name="Chica C."/>
            <person name="Szarzynska B."/>
            <person name="Zytnicki M."/>
            <person name="Albani M.C."/>
            <person name="Kiefer C."/>
            <person name="Bergonzi S."/>
            <person name="Castaings L."/>
            <person name="Mateos J.L."/>
            <person name="Berns M.C."/>
            <person name="Bujdoso N."/>
            <person name="Piofczyk T."/>
            <person name="de Lorenzo L."/>
            <person name="Barrero-Sicilia C."/>
            <person name="Mateos I."/>
            <person name="Piednoel M."/>
            <person name="Hagmann J."/>
            <person name="Chen-Min-Tao R."/>
            <person name="Iglesias-Fernandez R."/>
            <person name="Schuster S.C."/>
            <person name="Alonso-Blanco C."/>
            <person name="Roudier F."/>
            <person name="Carbonero P."/>
            <person name="Paz-Ares J."/>
            <person name="Davis S.J."/>
            <person name="Pecinka A."/>
            <person name="Quesneville H."/>
            <person name="Colot V."/>
            <person name="Lysak M.A."/>
            <person name="Weigel D."/>
            <person name="Coupland G."/>
            <person name="Schneeberger K."/>
        </authorList>
    </citation>
    <scope>NUCLEOTIDE SEQUENCE [LARGE SCALE GENOMIC DNA]</scope>
    <source>
        <strain evidence="4">cv. Pajares</strain>
    </source>
</reference>
<evidence type="ECO:0000256" key="1">
    <source>
        <dbReference type="SAM" id="MobiDB-lite"/>
    </source>
</evidence>
<proteinExistence type="predicted"/>
<dbReference type="InterPro" id="IPR057734">
    <property type="entry name" value="UBE2O-like_SH3-C"/>
</dbReference>
<feature type="domain" description="UBE2O-like SH3-C" evidence="2">
    <location>
        <begin position="301"/>
        <end position="343"/>
    </location>
</feature>
<evidence type="ECO:0000259" key="2">
    <source>
        <dbReference type="Pfam" id="PF23044"/>
    </source>
</evidence>
<name>A0A087GJU6_ARAAL</name>
<keyword evidence="4" id="KW-1185">Reference proteome</keyword>
<dbReference type="Proteomes" id="UP000029120">
    <property type="component" value="Chromosome 7"/>
</dbReference>
<gene>
    <name evidence="3" type="ordered locus">AALP_Aa7g223000</name>
</gene>
<accession>A0A087GJU6</accession>
<feature type="region of interest" description="Disordered" evidence="1">
    <location>
        <begin position="30"/>
        <end position="49"/>
    </location>
</feature>
<sequence length="399" mass="43065">MAEPKVEAEYMEEIDKAPIIDHATPIKLESASENAGTAQSKIDGSNVAHGANPDLKTALDLCEGVKAKQPEITYADLLEGDVVMNIESAAVGAVFSENVFPVAEIAPFPIRKEELILVARSFNLGDLVSSVRDRATVGVVVNAPKRVDLAGDDGEVTNTELSVSVKFSDGSRLTGIDPDPTKLEALYANALERHLATPYYTGQEESGAEPPATVLQASEVRLFLPPPFSRGFWVLGSRCFMDGKGYLVCNFHPTKITVKWRSGDQEEIDPREVVLADTTTTFFDGKYQIGYIVCCKEELPNRPYFGFVSGLESGRIKMAWEDGTTSMVAPEEIDYVEDVEDNATDDEDAPDDGVGLGDEDVDVADSDTDVDDLDSDASDTDDDGGDSNTDDDDGGEVID</sequence>
<protein>
    <recommendedName>
        <fullName evidence="2">UBE2O-like SH3-C domain-containing protein</fullName>
    </recommendedName>
</protein>
<dbReference type="EMBL" id="CM002875">
    <property type="protein sequence ID" value="KFK30148.1"/>
    <property type="molecule type" value="Genomic_DNA"/>
</dbReference>
<feature type="region of interest" description="Disordered" evidence="1">
    <location>
        <begin position="341"/>
        <end position="399"/>
    </location>
</feature>
<dbReference type="Pfam" id="PF23044">
    <property type="entry name" value="SH3-C_UBE2O"/>
    <property type="match status" value="1"/>
</dbReference>
<dbReference type="AlphaFoldDB" id="A0A087GJU6"/>